<evidence type="ECO:0000256" key="4">
    <source>
        <dbReference type="SAM" id="Coils"/>
    </source>
</evidence>
<dbReference type="InterPro" id="IPR005467">
    <property type="entry name" value="His_kinase_dom"/>
</dbReference>
<evidence type="ECO:0000259" key="6">
    <source>
        <dbReference type="PROSITE" id="PS50109"/>
    </source>
</evidence>
<feature type="transmembrane region" description="Helical" evidence="5">
    <location>
        <begin position="257"/>
        <end position="277"/>
    </location>
</feature>
<gene>
    <name evidence="7" type="ORF">QQ020_15200</name>
</gene>
<keyword evidence="5" id="KW-1133">Transmembrane helix</keyword>
<dbReference type="RefSeq" id="WP_346758756.1">
    <property type="nucleotide sequence ID" value="NZ_JAUJEB010000003.1"/>
</dbReference>
<feature type="domain" description="Histidine kinase" evidence="6">
    <location>
        <begin position="298"/>
        <end position="517"/>
    </location>
</feature>
<dbReference type="EMBL" id="JAUJEB010000003">
    <property type="protein sequence ID" value="MDN5213416.1"/>
    <property type="molecule type" value="Genomic_DNA"/>
</dbReference>
<dbReference type="SUPFAM" id="SSF47384">
    <property type="entry name" value="Homodimeric domain of signal transducing histidine kinase"/>
    <property type="match status" value="1"/>
</dbReference>
<dbReference type="PROSITE" id="PS50109">
    <property type="entry name" value="HIS_KIN"/>
    <property type="match status" value="1"/>
</dbReference>
<dbReference type="PANTHER" id="PTHR43547">
    <property type="entry name" value="TWO-COMPONENT HISTIDINE KINASE"/>
    <property type="match status" value="1"/>
</dbReference>
<feature type="transmembrane region" description="Helical" evidence="5">
    <location>
        <begin position="6"/>
        <end position="29"/>
    </location>
</feature>
<evidence type="ECO:0000256" key="1">
    <source>
        <dbReference type="ARBA" id="ARBA00000085"/>
    </source>
</evidence>
<dbReference type="InterPro" id="IPR003594">
    <property type="entry name" value="HATPase_dom"/>
</dbReference>
<keyword evidence="4" id="KW-0175">Coiled coil</keyword>
<dbReference type="SMART" id="SM00387">
    <property type="entry name" value="HATPase_c"/>
    <property type="match status" value="1"/>
</dbReference>
<accession>A0ABT8L8M9</accession>
<dbReference type="EC" id="2.7.13.3" evidence="2"/>
<dbReference type="InterPro" id="IPR003661">
    <property type="entry name" value="HisK_dim/P_dom"/>
</dbReference>
<keyword evidence="5" id="KW-0812">Transmembrane</keyword>
<evidence type="ECO:0000313" key="8">
    <source>
        <dbReference type="Proteomes" id="UP001172083"/>
    </source>
</evidence>
<comment type="caution">
    <text evidence="7">The sequence shown here is derived from an EMBL/GenBank/DDBJ whole genome shotgun (WGS) entry which is preliminary data.</text>
</comment>
<dbReference type="CDD" id="cd00082">
    <property type="entry name" value="HisKA"/>
    <property type="match status" value="1"/>
</dbReference>
<keyword evidence="7" id="KW-0418">Kinase</keyword>
<evidence type="ECO:0000256" key="2">
    <source>
        <dbReference type="ARBA" id="ARBA00012438"/>
    </source>
</evidence>
<dbReference type="PANTHER" id="PTHR43547:SF2">
    <property type="entry name" value="HYBRID SIGNAL TRANSDUCTION HISTIDINE KINASE C"/>
    <property type="match status" value="1"/>
</dbReference>
<keyword evidence="5" id="KW-0472">Membrane</keyword>
<dbReference type="Gene3D" id="3.30.565.10">
    <property type="entry name" value="Histidine kinase-like ATPase, C-terminal domain"/>
    <property type="match status" value="1"/>
</dbReference>
<dbReference type="CDD" id="cd00075">
    <property type="entry name" value="HATPase"/>
    <property type="match status" value="1"/>
</dbReference>
<reference evidence="7" key="1">
    <citation type="submission" date="2023-06" db="EMBL/GenBank/DDBJ databases">
        <title>Genomic of Agaribacillus aureum.</title>
        <authorList>
            <person name="Wang G."/>
        </authorList>
    </citation>
    <scope>NUCLEOTIDE SEQUENCE</scope>
    <source>
        <strain evidence="7">BMA12</strain>
    </source>
</reference>
<comment type="catalytic activity">
    <reaction evidence="1">
        <text>ATP + protein L-histidine = ADP + protein N-phospho-L-histidine.</text>
        <dbReference type="EC" id="2.7.13.3"/>
    </reaction>
</comment>
<dbReference type="Proteomes" id="UP001172083">
    <property type="component" value="Unassembled WGS sequence"/>
</dbReference>
<evidence type="ECO:0000256" key="3">
    <source>
        <dbReference type="ARBA" id="ARBA00022553"/>
    </source>
</evidence>
<organism evidence="7 8">
    <name type="scientific">Agaribacillus aureus</name>
    <dbReference type="NCBI Taxonomy" id="3051825"/>
    <lineage>
        <taxon>Bacteria</taxon>
        <taxon>Pseudomonadati</taxon>
        <taxon>Bacteroidota</taxon>
        <taxon>Cytophagia</taxon>
        <taxon>Cytophagales</taxon>
        <taxon>Splendidivirgaceae</taxon>
        <taxon>Agaribacillus</taxon>
    </lineage>
</organism>
<keyword evidence="3" id="KW-0597">Phosphoprotein</keyword>
<dbReference type="InterPro" id="IPR036097">
    <property type="entry name" value="HisK_dim/P_sf"/>
</dbReference>
<dbReference type="SUPFAM" id="SSF55874">
    <property type="entry name" value="ATPase domain of HSP90 chaperone/DNA topoisomerase II/histidine kinase"/>
    <property type="match status" value="1"/>
</dbReference>
<dbReference type="SMART" id="SM00388">
    <property type="entry name" value="HisKA"/>
    <property type="match status" value="1"/>
</dbReference>
<dbReference type="GO" id="GO:0016301">
    <property type="term" value="F:kinase activity"/>
    <property type="evidence" value="ECO:0007669"/>
    <property type="project" value="UniProtKB-KW"/>
</dbReference>
<keyword evidence="8" id="KW-1185">Reference proteome</keyword>
<dbReference type="InterPro" id="IPR036890">
    <property type="entry name" value="HATPase_C_sf"/>
</dbReference>
<dbReference type="PRINTS" id="PR00344">
    <property type="entry name" value="BCTRLSENSOR"/>
</dbReference>
<proteinExistence type="predicted"/>
<dbReference type="Pfam" id="PF02518">
    <property type="entry name" value="HATPase_c"/>
    <property type="match status" value="1"/>
</dbReference>
<evidence type="ECO:0000313" key="7">
    <source>
        <dbReference type="EMBL" id="MDN5213416.1"/>
    </source>
</evidence>
<dbReference type="Gene3D" id="1.10.287.130">
    <property type="match status" value="1"/>
</dbReference>
<feature type="coiled-coil region" evidence="4">
    <location>
        <begin position="68"/>
        <end position="95"/>
    </location>
</feature>
<keyword evidence="7" id="KW-0808">Transferase</keyword>
<dbReference type="InterPro" id="IPR004358">
    <property type="entry name" value="Sig_transdc_His_kin-like_C"/>
</dbReference>
<protein>
    <recommendedName>
        <fullName evidence="2">histidine kinase</fullName>
        <ecNumber evidence="2">2.7.13.3</ecNumber>
    </recommendedName>
</protein>
<sequence length="517" mass="59394">MTKGKIRFIVLLVSVALISLIGFQAYWIVNSYRVNELRLAEDINRSVKRVVGTTTEIKYKSITISVKTSALMKTLNELEQKLRNTDSNVQIFFDNDHDNDALYQEYERRIATDSVFIRVFSDSPWNDNKEFENTIAIDYLVEQLDTITHKSLMLEMLKNKEANRISQLVLNQIDKELIDSLLQVEFKALNLTDRYVYGIFKQREERFIKISDNEVSNDLLLSDHAYSARIPMPESARGNYFLKLYVFEQNQAILERMVPLMLVSLLLIMIVASGYYLTITTILKQKRLSEIKSDFINNMTHEFKTPVANISLSIESLLNFNVLENRKKAEKYLNIAKKENIRLAGMVENVLKTALHDNKEIKLKREEVNMHQIIDKVISSFIIQIENQKGTITADLRAVKNQIIGDYEHLCNVIFNLIDNGIKYSFGRKPEILVSTFSENGKLNITVRDHGIGISKKHVARIFDKFFRVPTGNIHYAKGFGLGLSYVQQVVHQHGGQVTVESEPGKGSEFSVIIPID</sequence>
<dbReference type="Pfam" id="PF00512">
    <property type="entry name" value="HisKA"/>
    <property type="match status" value="1"/>
</dbReference>
<name>A0ABT8L8M9_9BACT</name>
<evidence type="ECO:0000256" key="5">
    <source>
        <dbReference type="SAM" id="Phobius"/>
    </source>
</evidence>